<evidence type="ECO:0000313" key="4">
    <source>
        <dbReference type="Proteomes" id="UP000373449"/>
    </source>
</evidence>
<dbReference type="Proteomes" id="UP000373449">
    <property type="component" value="Unassembled WGS sequence"/>
</dbReference>
<name>A0A2C6CSR0_9GAMM</name>
<dbReference type="RefSeq" id="WP_029093203.1">
    <property type="nucleotide sequence ID" value="NZ_CAADJA010000002.1"/>
</dbReference>
<dbReference type="OrthoDB" id="7904838at2"/>
<dbReference type="EMBL" id="PDDX01000001">
    <property type="protein sequence ID" value="PHI29699.1"/>
    <property type="molecule type" value="Genomic_DNA"/>
</dbReference>
<evidence type="ECO:0000313" key="2">
    <source>
        <dbReference type="EMBL" id="VFS48083.1"/>
    </source>
</evidence>
<dbReference type="EMBL" id="CAADJA010000002">
    <property type="protein sequence ID" value="VFS48083.1"/>
    <property type="molecule type" value="Genomic_DNA"/>
</dbReference>
<reference evidence="1" key="1">
    <citation type="submission" date="2017-09" db="EMBL/GenBank/DDBJ databases">
        <title>FDA dAtabase for Regulatory Grade micrObial Sequences (FDA-ARGOS): Supporting development and validation of Infectious Disease Dx tests.</title>
        <authorList>
            <person name="Minogue T."/>
            <person name="Wolcott M."/>
            <person name="Wasieloski L."/>
            <person name="Aguilar W."/>
            <person name="Moore D."/>
            <person name="Tallon L.J."/>
            <person name="Sadzewicz L."/>
            <person name="Ott S."/>
            <person name="Zhao X."/>
            <person name="Nagaraj S."/>
            <person name="Vavikolanu K."/>
            <person name="Aluvathingal J."/>
            <person name="Nadendla S."/>
            <person name="Sichtig H."/>
        </authorList>
    </citation>
    <scope>NUCLEOTIDE SEQUENCE</scope>
    <source>
        <strain evidence="1">FDAARGOS_387</strain>
    </source>
</reference>
<keyword evidence="3" id="KW-1185">Reference proteome</keyword>
<reference evidence="3" key="2">
    <citation type="submission" date="2017-09" db="EMBL/GenBank/DDBJ databases">
        <title>FDA dAtabase for Regulatory Grade micrObial Sequences (FDA-ARGOS): Supporting development and validation of Infectious Disease Dx tests.</title>
        <authorList>
            <person name="Minogue T."/>
            <person name="Wolcott M."/>
            <person name="Wasieloski L."/>
            <person name="Aguilar W."/>
            <person name="Moore D."/>
            <person name="Tallon L."/>
            <person name="Sadzewicz L."/>
            <person name="Ott S."/>
            <person name="Zhao X."/>
            <person name="Nagaraj S."/>
            <person name="Vavikolanu K."/>
            <person name="Aluvathingal J."/>
            <person name="Nadendla S."/>
            <person name="Sichtig H."/>
        </authorList>
    </citation>
    <scope>NUCLEOTIDE SEQUENCE [LARGE SCALE GENOMIC DNA]</scope>
    <source>
        <strain evidence="3">FDAARGOS_387</strain>
    </source>
</reference>
<sequence length="473" mass="51564">MALTNNGYTIKRLSELKKEYDRLLVNRFGPINTQPDSVIGQLEGIWAEALANIYEQAQDTYHAMYPSSAEGVSLDGAVSYVGITRFAASATQVVAVVYGRESSLLKSGAQASDGNQRYQSLYDTVISRANAVDTLIEIEAKDNAQYSLNISGTLFSYTTESGASVAQIIDGLGQQLNPEALLYEVQNGALRIYATDGATPFALSVGDKLKLTRIGSPCRFIAMDLGRHVLPMGALTDIVTPRSGWESVSNLGEGIVGRERESDDELRARFEQSRQVTGSATVKAIRARVREEVTGVSEVYIFENRTNKVTDDGIPPHAFEALVVGGDGQAVADALWKHKPAGIETYGTHSTMVKDENGDGQRIYFSRPAQRMAWIRVNVTGLYDEEALPQGVINSIKKAVMSYGQTLNIGDDIILQRMLGPIYSNTSGLATITIEAAITDSLDDNPEYQRENIAIDKRSVALFDETRLEVIGL</sequence>
<dbReference type="Proteomes" id="UP000224974">
    <property type="component" value="Unassembled WGS sequence"/>
</dbReference>
<reference evidence="2 4" key="3">
    <citation type="submission" date="2019-03" db="EMBL/GenBank/DDBJ databases">
        <authorList>
            <consortium name="Pathogen Informatics"/>
        </authorList>
    </citation>
    <scope>NUCLEOTIDE SEQUENCE [LARGE SCALE GENOMIC DNA]</scope>
    <source>
        <strain evidence="2 4">NCTC12282</strain>
    </source>
</reference>
<organism evidence="1 3">
    <name type="scientific">Budvicia aquatica</name>
    <dbReference type="NCBI Taxonomy" id="82979"/>
    <lineage>
        <taxon>Bacteria</taxon>
        <taxon>Pseudomonadati</taxon>
        <taxon>Pseudomonadota</taxon>
        <taxon>Gammaproteobacteria</taxon>
        <taxon>Enterobacterales</taxon>
        <taxon>Budviciaceae</taxon>
        <taxon>Budvicia</taxon>
    </lineage>
</organism>
<proteinExistence type="predicted"/>
<dbReference type="AlphaFoldDB" id="A0A2C6CSR0"/>
<gene>
    <name evidence="1" type="ORF">CRN84_10310</name>
    <name evidence="2" type="ORF">NCTC12282_02996</name>
</gene>
<evidence type="ECO:0000313" key="3">
    <source>
        <dbReference type="Proteomes" id="UP000224974"/>
    </source>
</evidence>
<protein>
    <submittedName>
        <fullName evidence="2">Uncharacterized homolog of phage Mu protein gp47</fullName>
    </submittedName>
</protein>
<dbReference type="STRING" id="1111728.GCA_000427805_00603"/>
<accession>A0A2C6CSR0</accession>
<evidence type="ECO:0000313" key="1">
    <source>
        <dbReference type="EMBL" id="PHI29699.1"/>
    </source>
</evidence>